<organism evidence="1 2">
    <name type="scientific">Cichorium intybus</name>
    <name type="common">Chicory</name>
    <dbReference type="NCBI Taxonomy" id="13427"/>
    <lineage>
        <taxon>Eukaryota</taxon>
        <taxon>Viridiplantae</taxon>
        <taxon>Streptophyta</taxon>
        <taxon>Embryophyta</taxon>
        <taxon>Tracheophyta</taxon>
        <taxon>Spermatophyta</taxon>
        <taxon>Magnoliopsida</taxon>
        <taxon>eudicotyledons</taxon>
        <taxon>Gunneridae</taxon>
        <taxon>Pentapetalae</taxon>
        <taxon>asterids</taxon>
        <taxon>campanulids</taxon>
        <taxon>Asterales</taxon>
        <taxon>Asteraceae</taxon>
        <taxon>Cichorioideae</taxon>
        <taxon>Cichorieae</taxon>
        <taxon>Cichoriinae</taxon>
        <taxon>Cichorium</taxon>
    </lineage>
</organism>
<proteinExistence type="predicted"/>
<reference evidence="2" key="1">
    <citation type="journal article" date="2022" name="Mol. Ecol. Resour.">
        <title>The genomes of chicory, endive, great burdock and yacon provide insights into Asteraceae palaeo-polyploidization history and plant inulin production.</title>
        <authorList>
            <person name="Fan W."/>
            <person name="Wang S."/>
            <person name="Wang H."/>
            <person name="Wang A."/>
            <person name="Jiang F."/>
            <person name="Liu H."/>
            <person name="Zhao H."/>
            <person name="Xu D."/>
            <person name="Zhang Y."/>
        </authorList>
    </citation>
    <scope>NUCLEOTIDE SEQUENCE [LARGE SCALE GENOMIC DNA]</scope>
    <source>
        <strain evidence="2">cv. Punajuju</strain>
    </source>
</reference>
<evidence type="ECO:0000313" key="1">
    <source>
        <dbReference type="EMBL" id="KAI3711080.1"/>
    </source>
</evidence>
<comment type="caution">
    <text evidence="1">The sequence shown here is derived from an EMBL/GenBank/DDBJ whole genome shotgun (WGS) entry which is preliminary data.</text>
</comment>
<dbReference type="Proteomes" id="UP001055811">
    <property type="component" value="Linkage Group LG07"/>
</dbReference>
<protein>
    <submittedName>
        <fullName evidence="1">Uncharacterized protein</fullName>
    </submittedName>
</protein>
<evidence type="ECO:0000313" key="2">
    <source>
        <dbReference type="Proteomes" id="UP001055811"/>
    </source>
</evidence>
<accession>A0ACB9AMC1</accession>
<dbReference type="EMBL" id="CM042015">
    <property type="protein sequence ID" value="KAI3711080.1"/>
    <property type="molecule type" value="Genomic_DNA"/>
</dbReference>
<keyword evidence="2" id="KW-1185">Reference proteome</keyword>
<gene>
    <name evidence="1" type="ORF">L2E82_40896</name>
</gene>
<name>A0ACB9AMC1_CICIN</name>
<sequence>MTRRCSHCSNNGHNSRTCPNRGLKLFGVRITDGSIRKSASMGNLTHYTGSGSGGGALNSLSGGGGGTDVDSPGDTPDHNAAADGYGSEDFVAGSSSGRERKKGVPWTEEEHRMFLLGLKKLGKGDWRGIARNYVISRTPTQVASHAQKYFIRQTNMSRRKRRSSLFDMVPNDPLDTAHDGETQSINNPMCVSVPTVEEKEEEEEEEECESMDSGSSNMAIGLMQQEYCYPAAMFPAYLSPFIPVAIPFWGGSGSGPGAKTESHEVLKPTAVHSKSPINVDELVGLSKLSLGESIGDGGANSLKLVGSLSRQSAFHASNNSNPTRSSSSSMGGSGHSPIHAL</sequence>
<reference evidence="1 2" key="2">
    <citation type="journal article" date="2022" name="Mol. Ecol. Resour.">
        <title>The genomes of chicory, endive, great burdock and yacon provide insights into Asteraceae paleo-polyploidization history and plant inulin production.</title>
        <authorList>
            <person name="Fan W."/>
            <person name="Wang S."/>
            <person name="Wang H."/>
            <person name="Wang A."/>
            <person name="Jiang F."/>
            <person name="Liu H."/>
            <person name="Zhao H."/>
            <person name="Xu D."/>
            <person name="Zhang Y."/>
        </authorList>
    </citation>
    <scope>NUCLEOTIDE SEQUENCE [LARGE SCALE GENOMIC DNA]</scope>
    <source>
        <strain evidence="2">cv. Punajuju</strain>
        <tissue evidence="1">Leaves</tissue>
    </source>
</reference>